<keyword evidence="3" id="KW-1133">Transmembrane helix</keyword>
<evidence type="ECO:0000313" key="5">
    <source>
        <dbReference type="Proteomes" id="UP000460412"/>
    </source>
</evidence>
<dbReference type="GO" id="GO:0016787">
    <property type="term" value="F:hydrolase activity"/>
    <property type="evidence" value="ECO:0007669"/>
    <property type="project" value="UniProtKB-KW"/>
</dbReference>
<comment type="caution">
    <text evidence="4">The sequence shown here is derived from an EMBL/GenBank/DDBJ whole genome shotgun (WGS) entry which is preliminary data.</text>
</comment>
<protein>
    <submittedName>
        <fullName evidence="4">Sortase</fullName>
    </submittedName>
</protein>
<dbReference type="Proteomes" id="UP000460412">
    <property type="component" value="Unassembled WGS sequence"/>
</dbReference>
<dbReference type="InterPro" id="IPR023365">
    <property type="entry name" value="Sortase_dom-sf"/>
</dbReference>
<keyword evidence="1" id="KW-0378">Hydrolase</keyword>
<keyword evidence="3" id="KW-0472">Membrane</keyword>
<evidence type="ECO:0000256" key="1">
    <source>
        <dbReference type="ARBA" id="ARBA00022801"/>
    </source>
</evidence>
<gene>
    <name evidence="4" type="ORF">GN277_28375</name>
</gene>
<dbReference type="EMBL" id="WUQX01000003">
    <property type="protein sequence ID" value="MXP79080.1"/>
    <property type="molecule type" value="Genomic_DNA"/>
</dbReference>
<proteinExistence type="predicted"/>
<keyword evidence="3" id="KW-0812">Transmembrane</keyword>
<keyword evidence="4" id="KW-0614">Plasmid</keyword>
<name>A0A7X3MMH9_9FIRM</name>
<evidence type="ECO:0000313" key="4">
    <source>
        <dbReference type="EMBL" id="MXP79080.1"/>
    </source>
</evidence>
<keyword evidence="5" id="KW-1185">Reference proteome</keyword>
<dbReference type="CDD" id="cd00004">
    <property type="entry name" value="Sortase"/>
    <property type="match status" value="1"/>
</dbReference>
<feature type="active site" description="Acyl-thioester intermediate" evidence="2">
    <location>
        <position position="198"/>
    </location>
</feature>
<dbReference type="Gene3D" id="2.40.260.10">
    <property type="entry name" value="Sortase"/>
    <property type="match status" value="1"/>
</dbReference>
<dbReference type="RefSeq" id="WP_159757679.1">
    <property type="nucleotide sequence ID" value="NZ_WUQX01000003.1"/>
</dbReference>
<evidence type="ECO:0000256" key="3">
    <source>
        <dbReference type="SAM" id="Phobius"/>
    </source>
</evidence>
<feature type="active site" description="Proton donor/acceptor" evidence="2">
    <location>
        <position position="136"/>
    </location>
</feature>
<accession>A0A7X3MMH9</accession>
<organism evidence="4 5">
    <name type="scientific">Sporofaciens musculi</name>
    <dbReference type="NCBI Taxonomy" id="2681861"/>
    <lineage>
        <taxon>Bacteria</taxon>
        <taxon>Bacillati</taxon>
        <taxon>Bacillota</taxon>
        <taxon>Clostridia</taxon>
        <taxon>Lachnospirales</taxon>
        <taxon>Lachnospiraceae</taxon>
        <taxon>Sporofaciens</taxon>
    </lineage>
</organism>
<geneLocation type="plasmid" evidence="4">
    <name>unnamed</name>
</geneLocation>
<dbReference type="AlphaFoldDB" id="A0A7X3MMH9"/>
<sequence length="224" mass="25899">MKKKIKHLFPIACFVSGIILIISVGYQIYCEPYHEADKRNHFEDMLIDGYMDEKAEIPDEAPSDEAPLVEYQYSDVNDYSFRGHIDCILVIDKINMKKAVIRGNTLDDNDFNLSKYYFVTADLSTTLKGNYIIYGHSSQTYGHSFNRLDEMNVDDTFYVIQGNTRYSYKVEAVDRVLRLKSDAYFPHDVGKRVTLVACEKNLAAGYSEKRIIIVRAVQMREEKI</sequence>
<reference evidence="4 5" key="1">
    <citation type="submission" date="2019-12" db="EMBL/GenBank/DDBJ databases">
        <title>Sporaefaciens musculi gen. nov., sp. nov., a novel bacterium isolated from the caecum of an obese mouse.</title>
        <authorList>
            <person name="Rasmussen T.S."/>
            <person name="Streidl T."/>
            <person name="Hitch T.C.A."/>
            <person name="Wortmann E."/>
            <person name="Deptula P."/>
            <person name="Hansen M."/>
            <person name="Nielsen D.S."/>
            <person name="Clavel T."/>
            <person name="Vogensen F.K."/>
        </authorList>
    </citation>
    <scope>NUCLEOTIDE SEQUENCE [LARGE SCALE GENOMIC DNA]</scope>
    <source>
        <strain evidence="4 5">WCA-9-b2</strain>
        <plasmid evidence="4">unnamed</plasmid>
    </source>
</reference>
<dbReference type="InterPro" id="IPR005754">
    <property type="entry name" value="Sortase"/>
</dbReference>
<dbReference type="SUPFAM" id="SSF63817">
    <property type="entry name" value="Sortase"/>
    <property type="match status" value="1"/>
</dbReference>
<evidence type="ECO:0000256" key="2">
    <source>
        <dbReference type="PIRSR" id="PIRSR605754-1"/>
    </source>
</evidence>
<feature type="transmembrane region" description="Helical" evidence="3">
    <location>
        <begin position="7"/>
        <end position="29"/>
    </location>
</feature>
<dbReference type="Pfam" id="PF04203">
    <property type="entry name" value="Sortase"/>
    <property type="match status" value="1"/>
</dbReference>